<dbReference type="RefSeq" id="WP_182704517.1">
    <property type="nucleotide sequence ID" value="NZ_JACJII010000001.1"/>
</dbReference>
<reference evidence="2 3" key="1">
    <citation type="submission" date="2020-08" db="EMBL/GenBank/DDBJ databases">
        <title>Sequencing the genomes of 1000 actinobacteria strains.</title>
        <authorList>
            <person name="Klenk H.-P."/>
        </authorList>
    </citation>
    <scope>NUCLEOTIDE SEQUENCE [LARGE SCALE GENOMIC DNA]</scope>
    <source>
        <strain evidence="2 3">DSM 45823</strain>
    </source>
</reference>
<accession>A0A7W3R6S8</accession>
<sequence>MSIIVMPPAWPLPRSAEAERVDFRLGWLRAEYPRAGCWYAERCGTWMAAPAGATRLIEAPTAVALAARLAEHYRRRPEHPKSSAVPRPARRIAPTRAGEPGMSARRGPAAHRDGASTSVRRGPGGRGEVARPTRAPVPGTASPGGPPPVSPPGPAAGARRVRHGRAGLGTFWRGVRRRLGFAVGAAA</sequence>
<comment type="caution">
    <text evidence="2">The sequence shown here is derived from an EMBL/GenBank/DDBJ whole genome shotgun (WGS) entry which is preliminary data.</text>
</comment>
<organism evidence="2 3">
    <name type="scientific">Thermomonospora cellulosilytica</name>
    <dbReference type="NCBI Taxonomy" id="1411118"/>
    <lineage>
        <taxon>Bacteria</taxon>
        <taxon>Bacillati</taxon>
        <taxon>Actinomycetota</taxon>
        <taxon>Actinomycetes</taxon>
        <taxon>Streptosporangiales</taxon>
        <taxon>Thermomonosporaceae</taxon>
        <taxon>Thermomonospora</taxon>
    </lineage>
</organism>
<name>A0A7W3R6S8_9ACTN</name>
<gene>
    <name evidence="2" type="ORF">HNR21_001400</name>
</gene>
<evidence type="ECO:0000256" key="1">
    <source>
        <dbReference type="SAM" id="MobiDB-lite"/>
    </source>
</evidence>
<dbReference type="EMBL" id="JACJII010000001">
    <property type="protein sequence ID" value="MBA9002518.1"/>
    <property type="molecule type" value="Genomic_DNA"/>
</dbReference>
<feature type="compositionally biased region" description="Pro residues" evidence="1">
    <location>
        <begin position="144"/>
        <end position="154"/>
    </location>
</feature>
<evidence type="ECO:0000313" key="3">
    <source>
        <dbReference type="Proteomes" id="UP000539313"/>
    </source>
</evidence>
<dbReference type="AlphaFoldDB" id="A0A7W3R6S8"/>
<evidence type="ECO:0000313" key="2">
    <source>
        <dbReference type="EMBL" id="MBA9002518.1"/>
    </source>
</evidence>
<feature type="compositionally biased region" description="Low complexity" evidence="1">
    <location>
        <begin position="84"/>
        <end position="97"/>
    </location>
</feature>
<proteinExistence type="predicted"/>
<feature type="region of interest" description="Disordered" evidence="1">
    <location>
        <begin position="73"/>
        <end position="161"/>
    </location>
</feature>
<dbReference type="Proteomes" id="UP000539313">
    <property type="component" value="Unassembled WGS sequence"/>
</dbReference>
<protein>
    <submittedName>
        <fullName evidence="2">Uncharacterized protein</fullName>
    </submittedName>
</protein>
<keyword evidence="3" id="KW-1185">Reference proteome</keyword>